<dbReference type="GO" id="GO:0003938">
    <property type="term" value="F:IMP dehydrogenase activity"/>
    <property type="evidence" value="ECO:0007669"/>
    <property type="project" value="InterPro"/>
</dbReference>
<dbReference type="Pfam" id="PF00478">
    <property type="entry name" value="IMPDH"/>
    <property type="match status" value="1"/>
</dbReference>
<gene>
    <name evidence="5" type="ORF">E3J33_04140</name>
</gene>
<name>A0A523YMI7_UNCAE</name>
<dbReference type="EMBL" id="SOIJ01000233">
    <property type="protein sequence ID" value="TET92249.1"/>
    <property type="molecule type" value="Genomic_DNA"/>
</dbReference>
<dbReference type="SMART" id="SM01240">
    <property type="entry name" value="IMPDH"/>
    <property type="match status" value="1"/>
</dbReference>
<comment type="caution">
    <text evidence="5">The sequence shown here is derived from an EMBL/GenBank/DDBJ whole genome shotgun (WGS) entry which is preliminary data.</text>
</comment>
<proteinExistence type="inferred from homology"/>
<sequence>RKARKAYGFDEVALVPGEVTLDPNDVDVSWKLGDLTFVIPILVSAMDGVVDTNFAIHMGRLGGLAVLNLGGVQTRYENPAKAVEEIVHSSSEETVEIIQRVYQVPIKEELIEKRIKEMKKAKILVAVSAIPQQAARFGPIAEKAGADVFVVQATVATAKYYSSKRESLDFSKLCSKLSIPVIVGNCVTYETAYGLMQTGIDALLIGVGPGAACTTREVLGVGVPQVTATIDTAAARDEYFKKTGRYVPIITDGGMRIGGDICKALASGADAVMIGSAFARAREAPGKGYHWGMATSDENLPRGARVRVGTTGTLKEIVYGPARLDDGSQNLVWAIRTCMGYCGAANIKEIHEVEMVIAPAIKSEGKFFQRTQWRGIKK</sequence>
<accession>A0A523YMI7</accession>
<keyword evidence="2" id="KW-0560">Oxidoreductase</keyword>
<feature type="domain" description="IMP dehydrogenase/GMP reductase" evidence="4">
    <location>
        <begin position="6"/>
        <end position="354"/>
    </location>
</feature>
<dbReference type="PANTHER" id="PTHR11911">
    <property type="entry name" value="INOSINE-5-MONOPHOSPHATE DEHYDROGENASE RELATED"/>
    <property type="match status" value="1"/>
</dbReference>
<dbReference type="SUPFAM" id="SSF51412">
    <property type="entry name" value="Inosine monophosphate dehydrogenase (IMPDH)"/>
    <property type="match status" value="1"/>
</dbReference>
<dbReference type="PANTHER" id="PTHR11911:SF85">
    <property type="entry name" value="INOSINE-5'-MONOPHOSPHATE DEHYDROGENASE"/>
    <property type="match status" value="1"/>
</dbReference>
<dbReference type="NCBIfam" id="TIGR01304">
    <property type="entry name" value="IMP_DH_rel_2"/>
    <property type="match status" value="1"/>
</dbReference>
<evidence type="ECO:0000313" key="5">
    <source>
        <dbReference type="EMBL" id="TET92249.1"/>
    </source>
</evidence>
<dbReference type="AlphaFoldDB" id="A0A523YMI7"/>
<keyword evidence="3" id="KW-0520">NAD</keyword>
<dbReference type="InterPro" id="IPR005992">
    <property type="entry name" value="IMP_DH-rel2"/>
</dbReference>
<dbReference type="GO" id="GO:0006183">
    <property type="term" value="P:GTP biosynthetic process"/>
    <property type="evidence" value="ECO:0007669"/>
    <property type="project" value="TreeGrafter"/>
</dbReference>
<dbReference type="CDD" id="cd00381">
    <property type="entry name" value="IMPDH"/>
    <property type="match status" value="1"/>
</dbReference>
<protein>
    <submittedName>
        <fullName evidence="5">GuaB3 family IMP dehydrogenase-related protein</fullName>
    </submittedName>
</protein>
<evidence type="ECO:0000256" key="2">
    <source>
        <dbReference type="ARBA" id="ARBA00023002"/>
    </source>
</evidence>
<evidence type="ECO:0000256" key="3">
    <source>
        <dbReference type="ARBA" id="ARBA00023027"/>
    </source>
</evidence>
<dbReference type="InterPro" id="IPR013785">
    <property type="entry name" value="Aldolase_TIM"/>
</dbReference>
<dbReference type="InterPro" id="IPR005990">
    <property type="entry name" value="IMP_DH"/>
</dbReference>
<organism evidence="5 6">
    <name type="scientific">Aerophobetes bacterium</name>
    <dbReference type="NCBI Taxonomy" id="2030807"/>
    <lineage>
        <taxon>Bacteria</taxon>
        <taxon>Candidatus Aerophobota</taxon>
    </lineage>
</organism>
<evidence type="ECO:0000259" key="4">
    <source>
        <dbReference type="Pfam" id="PF00478"/>
    </source>
</evidence>
<evidence type="ECO:0000256" key="1">
    <source>
        <dbReference type="ARBA" id="ARBA00005502"/>
    </source>
</evidence>
<dbReference type="Gene3D" id="3.20.20.70">
    <property type="entry name" value="Aldolase class I"/>
    <property type="match status" value="1"/>
</dbReference>
<feature type="non-terminal residue" evidence="5">
    <location>
        <position position="1"/>
    </location>
</feature>
<reference evidence="5 6" key="1">
    <citation type="submission" date="2019-03" db="EMBL/GenBank/DDBJ databases">
        <title>Metabolic potential of uncultured bacteria and archaea associated with petroleum seepage in deep-sea sediments.</title>
        <authorList>
            <person name="Dong X."/>
            <person name="Hubert C."/>
        </authorList>
    </citation>
    <scope>NUCLEOTIDE SEQUENCE [LARGE SCALE GENOMIC DNA]</scope>
    <source>
        <strain evidence="5">E29_bin28</strain>
    </source>
</reference>
<evidence type="ECO:0000313" key="6">
    <source>
        <dbReference type="Proteomes" id="UP000316925"/>
    </source>
</evidence>
<dbReference type="Proteomes" id="UP000316925">
    <property type="component" value="Unassembled WGS sequence"/>
</dbReference>
<dbReference type="InterPro" id="IPR001093">
    <property type="entry name" value="IMP_DH_GMPRt"/>
</dbReference>
<comment type="similarity">
    <text evidence="1">Belongs to the IMPDH/GMPR family.</text>
</comment>